<evidence type="ECO:0000313" key="4">
    <source>
        <dbReference type="EMBL" id="PSJ39726.1"/>
    </source>
</evidence>
<evidence type="ECO:0000313" key="5">
    <source>
        <dbReference type="Proteomes" id="UP000241167"/>
    </source>
</evidence>
<feature type="region of interest" description="Disordered" evidence="1">
    <location>
        <begin position="40"/>
        <end position="73"/>
    </location>
</feature>
<dbReference type="Pfam" id="PF01551">
    <property type="entry name" value="Peptidase_M23"/>
    <property type="match status" value="1"/>
</dbReference>
<organism evidence="4 5">
    <name type="scientific">Allosphingosinicella deserti</name>
    <dbReference type="NCBI Taxonomy" id="2116704"/>
    <lineage>
        <taxon>Bacteria</taxon>
        <taxon>Pseudomonadati</taxon>
        <taxon>Pseudomonadota</taxon>
        <taxon>Alphaproteobacteria</taxon>
        <taxon>Sphingomonadales</taxon>
        <taxon>Sphingomonadaceae</taxon>
        <taxon>Allosphingosinicella</taxon>
    </lineage>
</organism>
<dbReference type="OrthoDB" id="5489603at2"/>
<reference evidence="4 5" key="1">
    <citation type="submission" date="2018-03" db="EMBL/GenBank/DDBJ databases">
        <title>The draft genome of Sphingosinicella sp. GL-C-18.</title>
        <authorList>
            <person name="Liu L."/>
            <person name="Li L."/>
            <person name="Liang L."/>
            <person name="Zhang X."/>
            <person name="Wang T."/>
        </authorList>
    </citation>
    <scope>NUCLEOTIDE SEQUENCE [LARGE SCALE GENOMIC DNA]</scope>
    <source>
        <strain evidence="4 5">GL-C-18</strain>
    </source>
</reference>
<dbReference type="InterPro" id="IPR011055">
    <property type="entry name" value="Dup_hybrid_motif"/>
</dbReference>
<dbReference type="Gene3D" id="2.70.70.10">
    <property type="entry name" value="Glucose Permease (Domain IIA)"/>
    <property type="match status" value="1"/>
</dbReference>
<evidence type="ECO:0000256" key="2">
    <source>
        <dbReference type="SAM" id="SignalP"/>
    </source>
</evidence>
<keyword evidence="2" id="KW-0732">Signal</keyword>
<dbReference type="SUPFAM" id="SSF51261">
    <property type="entry name" value="Duplicated hybrid motif"/>
    <property type="match status" value="1"/>
</dbReference>
<dbReference type="RefSeq" id="WP_106513621.1">
    <property type="nucleotide sequence ID" value="NZ_PXYI01000004.1"/>
</dbReference>
<comment type="caution">
    <text evidence="4">The sequence shown here is derived from an EMBL/GenBank/DDBJ whole genome shotgun (WGS) entry which is preliminary data.</text>
</comment>
<feature type="chain" id="PRO_5015165805" description="M23ase beta-sheet core domain-containing protein" evidence="2">
    <location>
        <begin position="22"/>
        <end position="350"/>
    </location>
</feature>
<feature type="signal peptide" evidence="2">
    <location>
        <begin position="1"/>
        <end position="21"/>
    </location>
</feature>
<dbReference type="PANTHER" id="PTHR21666:SF270">
    <property type="entry name" value="MUREIN HYDROLASE ACTIVATOR ENVC"/>
    <property type="match status" value="1"/>
</dbReference>
<protein>
    <recommendedName>
        <fullName evidence="3">M23ase beta-sheet core domain-containing protein</fullName>
    </recommendedName>
</protein>
<feature type="domain" description="M23ase beta-sheet core" evidence="3">
    <location>
        <begin position="175"/>
        <end position="214"/>
    </location>
</feature>
<evidence type="ECO:0000256" key="1">
    <source>
        <dbReference type="SAM" id="MobiDB-lite"/>
    </source>
</evidence>
<name>A0A2P7QP40_9SPHN</name>
<evidence type="ECO:0000259" key="3">
    <source>
        <dbReference type="Pfam" id="PF01551"/>
    </source>
</evidence>
<accession>A0A2P7QP40</accession>
<dbReference type="Proteomes" id="UP000241167">
    <property type="component" value="Unassembled WGS sequence"/>
</dbReference>
<keyword evidence="5" id="KW-1185">Reference proteome</keyword>
<feature type="compositionally biased region" description="Basic and acidic residues" evidence="1">
    <location>
        <begin position="40"/>
        <end position="58"/>
    </location>
</feature>
<dbReference type="InterPro" id="IPR016047">
    <property type="entry name" value="M23ase_b-sheet_dom"/>
</dbReference>
<dbReference type="AlphaFoldDB" id="A0A2P7QP40"/>
<proteinExistence type="predicted"/>
<dbReference type="EMBL" id="PXYI01000004">
    <property type="protein sequence ID" value="PSJ39726.1"/>
    <property type="molecule type" value="Genomic_DNA"/>
</dbReference>
<dbReference type="CDD" id="cd12797">
    <property type="entry name" value="M23_peptidase"/>
    <property type="match status" value="1"/>
</dbReference>
<dbReference type="InterPro" id="IPR050570">
    <property type="entry name" value="Cell_wall_metabolism_enzyme"/>
</dbReference>
<dbReference type="GO" id="GO:0004222">
    <property type="term" value="F:metalloendopeptidase activity"/>
    <property type="evidence" value="ECO:0007669"/>
    <property type="project" value="TreeGrafter"/>
</dbReference>
<sequence length="350" mass="37509">MSRTGMSAAASVLLVSGAANANGPYEFPLRASDLEYNERYSTKDHGGTNQTEGKDFGARRHTSGSTWSDLRTDDAGKDANPDWLIYGKPFYAMASGTVVGCWRNAPDDPPVGEPEGSDAMPSSGNHLWIRQDDGIYALYAHAKPGGIPPNLCPHNAASLGSMAITKTTPRMRIEAQVADGARVEAGDQLGQAGNSGNSGGPHFHTHMEKDGKPVVMTFKRGMTTSFQGEKGNIDGPWTPLAGKALPNERILVWAPRKIGNYTFNGVLSANYQRMVDHLADLGMMPELISCKSNGATYDTSWVPAKGTWATFHGMSAAEAAAKHADYTAKGYKRTSTFTCGSKSVSVWRKS</sequence>
<dbReference type="PANTHER" id="PTHR21666">
    <property type="entry name" value="PEPTIDASE-RELATED"/>
    <property type="match status" value="1"/>
</dbReference>
<gene>
    <name evidence="4" type="ORF">C7I55_14170</name>
</gene>